<evidence type="ECO:0000313" key="2">
    <source>
        <dbReference type="Proteomes" id="UP000807504"/>
    </source>
</evidence>
<dbReference type="Gene3D" id="3.30.300.30">
    <property type="match status" value="1"/>
</dbReference>
<comment type="caution">
    <text evidence="1">The sequence shown here is derived from an EMBL/GenBank/DDBJ whole genome shotgun (WGS) entry which is preliminary data.</text>
</comment>
<dbReference type="PANTHER" id="PTHR42921:SF1">
    <property type="entry name" value="ACETOACETYL-COA SYNTHETASE"/>
    <property type="match status" value="1"/>
</dbReference>
<organism evidence="1 2">
    <name type="scientific">Argiope bruennichi</name>
    <name type="common">Wasp spider</name>
    <name type="synonym">Aranea bruennichi</name>
    <dbReference type="NCBI Taxonomy" id="94029"/>
    <lineage>
        <taxon>Eukaryota</taxon>
        <taxon>Metazoa</taxon>
        <taxon>Ecdysozoa</taxon>
        <taxon>Arthropoda</taxon>
        <taxon>Chelicerata</taxon>
        <taxon>Arachnida</taxon>
        <taxon>Araneae</taxon>
        <taxon>Araneomorphae</taxon>
        <taxon>Entelegynae</taxon>
        <taxon>Araneoidea</taxon>
        <taxon>Araneidae</taxon>
        <taxon>Argiope</taxon>
    </lineage>
</organism>
<dbReference type="GO" id="GO:0030729">
    <property type="term" value="F:acetoacetate-CoA ligase activity"/>
    <property type="evidence" value="ECO:0007669"/>
    <property type="project" value="TreeGrafter"/>
</dbReference>
<protein>
    <submittedName>
        <fullName evidence="1">Acetoacetyl-CoA synthetase like protein</fullName>
    </submittedName>
</protein>
<reference evidence="1" key="2">
    <citation type="submission" date="2020-06" db="EMBL/GenBank/DDBJ databases">
        <authorList>
            <person name="Sheffer M."/>
        </authorList>
    </citation>
    <scope>NUCLEOTIDE SEQUENCE</scope>
</reference>
<name>A0A8T0ECI5_ARGBR</name>
<dbReference type="AlphaFoldDB" id="A0A8T0ECI5"/>
<accession>A0A8T0ECI5</accession>
<dbReference type="Proteomes" id="UP000807504">
    <property type="component" value="Unassembled WGS sequence"/>
</dbReference>
<sequence length="211" mass="23671">MEKSVPIYRGESPVAAIAVDMQCVNEKGEPVEGEYGELIIAKPAPFLLLGLWGDTDGSRARKSYYEKFSGKFAMGDFAVVNPVTKGFVICGRSDDTLKQRGTRFGSSEIYNAVDVFVEVRDCICVSQYNKDLDERAVLFLKMNEGFSFNDDIVKRIQEAITKELTSAHIPDIILEIQDIPYSINGKKMEIIVKNIINKRPYNTDNVMNPRG</sequence>
<dbReference type="SUPFAM" id="SSF56801">
    <property type="entry name" value="Acetyl-CoA synthetase-like"/>
    <property type="match status" value="1"/>
</dbReference>
<dbReference type="Gene3D" id="3.40.50.12780">
    <property type="entry name" value="N-terminal domain of ligase-like"/>
    <property type="match status" value="1"/>
</dbReference>
<keyword evidence="2" id="KW-1185">Reference proteome</keyword>
<reference evidence="1" key="1">
    <citation type="journal article" date="2020" name="bioRxiv">
        <title>Chromosome-level reference genome of the European wasp spider Argiope bruennichi: a resource for studies on range expansion and evolutionary adaptation.</title>
        <authorList>
            <person name="Sheffer M.M."/>
            <person name="Hoppe A."/>
            <person name="Krehenwinkel H."/>
            <person name="Uhl G."/>
            <person name="Kuss A.W."/>
            <person name="Jensen L."/>
            <person name="Jensen C."/>
            <person name="Gillespie R.G."/>
            <person name="Hoff K.J."/>
            <person name="Prost S."/>
        </authorList>
    </citation>
    <scope>NUCLEOTIDE SEQUENCE</scope>
</reference>
<gene>
    <name evidence="1" type="ORF">HNY73_017895</name>
</gene>
<dbReference type="EMBL" id="JABXBU010002228">
    <property type="protein sequence ID" value="KAF8770350.1"/>
    <property type="molecule type" value="Genomic_DNA"/>
</dbReference>
<dbReference type="PANTHER" id="PTHR42921">
    <property type="entry name" value="ACETOACETYL-COA SYNTHETASE"/>
    <property type="match status" value="1"/>
</dbReference>
<dbReference type="InterPro" id="IPR042099">
    <property type="entry name" value="ANL_N_sf"/>
</dbReference>
<proteinExistence type="predicted"/>
<evidence type="ECO:0000313" key="1">
    <source>
        <dbReference type="EMBL" id="KAF8770350.1"/>
    </source>
</evidence>
<dbReference type="InterPro" id="IPR045851">
    <property type="entry name" value="AMP-bd_C_sf"/>
</dbReference>